<evidence type="ECO:0000256" key="2">
    <source>
        <dbReference type="ARBA" id="ARBA00004191"/>
    </source>
</evidence>
<keyword evidence="8" id="KW-1185">Reference proteome</keyword>
<dbReference type="Pfam" id="PF03283">
    <property type="entry name" value="PAE"/>
    <property type="match status" value="1"/>
</dbReference>
<proteinExistence type="inferred from homology"/>
<keyword evidence="6" id="KW-0964">Secreted</keyword>
<evidence type="ECO:0000256" key="3">
    <source>
        <dbReference type="ARBA" id="ARBA00005784"/>
    </source>
</evidence>
<dbReference type="PANTHER" id="PTHR21562:SF93">
    <property type="entry name" value="PECTIN ACETYLESTERASE 8"/>
    <property type="match status" value="1"/>
</dbReference>
<comment type="caution">
    <text evidence="7">The sequence shown here is derived from an EMBL/GenBank/DDBJ whole genome shotgun (WGS) entry which is preliminary data.</text>
</comment>
<dbReference type="Proteomes" id="UP000250321">
    <property type="component" value="Unassembled WGS sequence"/>
</dbReference>
<dbReference type="OrthoDB" id="2015280at2759"/>
<dbReference type="EMBL" id="PJQY01000625">
    <property type="protein sequence ID" value="PQQ09311.1"/>
    <property type="molecule type" value="Genomic_DNA"/>
</dbReference>
<evidence type="ECO:0000256" key="6">
    <source>
        <dbReference type="RuleBase" id="RU363114"/>
    </source>
</evidence>
<evidence type="ECO:0000313" key="8">
    <source>
        <dbReference type="Proteomes" id="UP000250321"/>
    </source>
</evidence>
<evidence type="ECO:0000256" key="5">
    <source>
        <dbReference type="ARBA" id="ARBA00023316"/>
    </source>
</evidence>
<evidence type="ECO:0000313" key="7">
    <source>
        <dbReference type="EMBL" id="PQQ09311.1"/>
    </source>
</evidence>
<protein>
    <recommendedName>
        <fullName evidence="6">Pectin acetylesterase</fullName>
        <ecNumber evidence="6">3.1.1.-</ecNumber>
    </recommendedName>
</protein>
<sequence>MEFVSEYRLQFLRALTHASTSTSHGLFIDSCYAHCQIVTQDTWLAASSPVLGKKTIGKAVGDWYHDRTPFQKTDCAYPCNPTCKNRVYNSNEQQD</sequence>
<dbReference type="AlphaFoldDB" id="A0A314YX06"/>
<comment type="function">
    <text evidence="1 6">Hydrolyzes acetyl esters in homogalacturonan regions of pectin. In type I primary cell wall, galacturonic acid residues of pectin can be acetylated at the O-2 and O-3 positions. Decreasing the degree of acetylation of pectin gels in vitro alters their physical properties.</text>
</comment>
<evidence type="ECO:0000256" key="1">
    <source>
        <dbReference type="ARBA" id="ARBA00003534"/>
    </source>
</evidence>
<dbReference type="GO" id="GO:0009505">
    <property type="term" value="C:plant-type cell wall"/>
    <property type="evidence" value="ECO:0007669"/>
    <property type="project" value="TreeGrafter"/>
</dbReference>
<dbReference type="GO" id="GO:0071555">
    <property type="term" value="P:cell wall organization"/>
    <property type="evidence" value="ECO:0007669"/>
    <property type="project" value="UniProtKB-KW"/>
</dbReference>
<dbReference type="InterPro" id="IPR004963">
    <property type="entry name" value="PAE/NOTUM"/>
</dbReference>
<dbReference type="PANTHER" id="PTHR21562">
    <property type="entry name" value="NOTUM-RELATED"/>
    <property type="match status" value="1"/>
</dbReference>
<keyword evidence="5 6" id="KW-0961">Cell wall biogenesis/degradation</keyword>
<evidence type="ECO:0000256" key="4">
    <source>
        <dbReference type="ARBA" id="ARBA00022512"/>
    </source>
</evidence>
<reference evidence="7 8" key="1">
    <citation type="submission" date="2018-02" db="EMBL/GenBank/DDBJ databases">
        <title>Draft genome of wild Prunus yedoensis var. nudiflora.</title>
        <authorList>
            <person name="Baek S."/>
            <person name="Kim J.-H."/>
            <person name="Choi K."/>
            <person name="Kim G.-B."/>
            <person name="Cho A."/>
            <person name="Jang H."/>
            <person name="Shin C.-H."/>
            <person name="Yu H.-J."/>
            <person name="Mun J.-H."/>
        </authorList>
    </citation>
    <scope>NUCLEOTIDE SEQUENCE [LARGE SCALE GENOMIC DNA]</scope>
    <source>
        <strain evidence="8">cv. Jeju island</strain>
        <tissue evidence="7">Leaf</tissue>
    </source>
</reference>
<keyword evidence="4 6" id="KW-0134">Cell wall</keyword>
<comment type="similarity">
    <text evidence="3 6">Belongs to the pectinacetylesterase family.</text>
</comment>
<comment type="subcellular location">
    <subcellularLocation>
        <location evidence="2 6">Secreted</location>
        <location evidence="2 6">Cell wall</location>
    </subcellularLocation>
</comment>
<dbReference type="STRING" id="2094558.A0A314YX06"/>
<keyword evidence="6" id="KW-0378">Hydrolase</keyword>
<gene>
    <name evidence="7" type="ORF">Pyn_10184</name>
</gene>
<dbReference type="GO" id="GO:0052793">
    <property type="term" value="F:pectin acetylesterase activity"/>
    <property type="evidence" value="ECO:0007669"/>
    <property type="project" value="TreeGrafter"/>
</dbReference>
<organism evidence="7 8">
    <name type="scientific">Prunus yedoensis var. nudiflora</name>
    <dbReference type="NCBI Taxonomy" id="2094558"/>
    <lineage>
        <taxon>Eukaryota</taxon>
        <taxon>Viridiplantae</taxon>
        <taxon>Streptophyta</taxon>
        <taxon>Embryophyta</taxon>
        <taxon>Tracheophyta</taxon>
        <taxon>Spermatophyta</taxon>
        <taxon>Magnoliopsida</taxon>
        <taxon>eudicotyledons</taxon>
        <taxon>Gunneridae</taxon>
        <taxon>Pentapetalae</taxon>
        <taxon>rosids</taxon>
        <taxon>fabids</taxon>
        <taxon>Rosales</taxon>
        <taxon>Rosaceae</taxon>
        <taxon>Amygdaloideae</taxon>
        <taxon>Amygdaleae</taxon>
        <taxon>Prunus</taxon>
    </lineage>
</organism>
<dbReference type="EC" id="3.1.1.-" evidence="6"/>
<name>A0A314YX06_PRUYE</name>
<accession>A0A314YX06</accession>